<comment type="caution">
    <text evidence="2">The sequence shown here is derived from an EMBL/GenBank/DDBJ whole genome shotgun (WGS) entry which is preliminary data.</text>
</comment>
<dbReference type="AlphaFoldDB" id="A0AA38R8X0"/>
<protein>
    <submittedName>
        <fullName evidence="2">Argonaute-binding protein 1</fullName>
    </submittedName>
</protein>
<organism evidence="2 3">
    <name type="scientific">Pleurostoma richardsiae</name>
    <dbReference type="NCBI Taxonomy" id="41990"/>
    <lineage>
        <taxon>Eukaryota</taxon>
        <taxon>Fungi</taxon>
        <taxon>Dikarya</taxon>
        <taxon>Ascomycota</taxon>
        <taxon>Pezizomycotina</taxon>
        <taxon>Sordariomycetes</taxon>
        <taxon>Sordariomycetidae</taxon>
        <taxon>Calosphaeriales</taxon>
        <taxon>Pleurostomataceae</taxon>
        <taxon>Pleurostoma</taxon>
    </lineage>
</organism>
<reference evidence="2" key="1">
    <citation type="submission" date="2022-07" db="EMBL/GenBank/DDBJ databases">
        <title>Fungi with potential for degradation of polypropylene.</title>
        <authorList>
            <person name="Gostincar C."/>
        </authorList>
    </citation>
    <scope>NUCLEOTIDE SEQUENCE</scope>
    <source>
        <strain evidence="2">EXF-13308</strain>
    </source>
</reference>
<dbReference type="Proteomes" id="UP001174694">
    <property type="component" value="Unassembled WGS sequence"/>
</dbReference>
<sequence length="503" mass="56344">MASPPSDQSVAAETSMLAEDPRVAQPEASEPTETMEPAEDGQDAEDNADGLVNCDLPSQAADAKKKKKKKRKNNNLQRGETALNKYRGTGFEEYFADPPMTPAEYQEEKYNIYDPRRSFPERIEDCIQRFRARRRLDSERANYFTRYLMLGGIDSSQRQFTGTRNADFETEDAGLGAEDIRTMAANDVIQGGGAGGVSKYYNPSFPEHWDVDFEGVVAGFLSDYVPEAVGMDGKSATIAIDTVFNFLNYLIQHSVCPEYEDDVNRARKLCETAKVELPLCSKALSEAPGDFNLAMRSLFCKDKKQFWECDYGDLLPQTFDADRVFKTTVALQLDDEYARCLMAKSVGVIRTYEKSYEVVKVDEAANETKQLYLGVKDKSGTTGNIGAVGWLIVKPCVIEDGWDNHPTLADDPSSAEKDVFLLDDKVLAHLRQGMKLRLVVCELDVDMKFIKEFVSVCPTFATFLPQSLMLNWKEPIPNDRPAPSVDDPEAEERDAAKQMLKEV</sequence>
<keyword evidence="3" id="KW-1185">Reference proteome</keyword>
<feature type="region of interest" description="Disordered" evidence="1">
    <location>
        <begin position="1"/>
        <end position="83"/>
    </location>
</feature>
<dbReference type="InterPro" id="IPR018606">
    <property type="entry name" value="Arb1"/>
</dbReference>
<feature type="compositionally biased region" description="Acidic residues" evidence="1">
    <location>
        <begin position="36"/>
        <end position="48"/>
    </location>
</feature>
<evidence type="ECO:0000313" key="3">
    <source>
        <dbReference type="Proteomes" id="UP001174694"/>
    </source>
</evidence>
<feature type="region of interest" description="Disordered" evidence="1">
    <location>
        <begin position="475"/>
        <end position="503"/>
    </location>
</feature>
<evidence type="ECO:0000256" key="1">
    <source>
        <dbReference type="SAM" id="MobiDB-lite"/>
    </source>
</evidence>
<accession>A0AA38R8X0</accession>
<evidence type="ECO:0000313" key="2">
    <source>
        <dbReference type="EMBL" id="KAJ9138458.1"/>
    </source>
</evidence>
<feature type="compositionally biased region" description="Polar residues" evidence="1">
    <location>
        <begin position="1"/>
        <end position="12"/>
    </location>
</feature>
<feature type="compositionally biased region" description="Basic and acidic residues" evidence="1">
    <location>
        <begin position="493"/>
        <end position="503"/>
    </location>
</feature>
<dbReference type="Pfam" id="PF09692">
    <property type="entry name" value="Arb1"/>
    <property type="match status" value="1"/>
</dbReference>
<proteinExistence type="predicted"/>
<dbReference type="GO" id="GO:0031047">
    <property type="term" value="P:regulatory ncRNA-mediated gene silencing"/>
    <property type="evidence" value="ECO:0007669"/>
    <property type="project" value="InterPro"/>
</dbReference>
<dbReference type="EMBL" id="JANBVO010000030">
    <property type="protein sequence ID" value="KAJ9138458.1"/>
    <property type="molecule type" value="Genomic_DNA"/>
</dbReference>
<gene>
    <name evidence="2" type="ORF">NKR23_g8482</name>
</gene>
<feature type="compositionally biased region" description="Basic residues" evidence="1">
    <location>
        <begin position="64"/>
        <end position="73"/>
    </location>
</feature>
<dbReference type="GO" id="GO:0033167">
    <property type="term" value="C:ARC complex"/>
    <property type="evidence" value="ECO:0007669"/>
    <property type="project" value="InterPro"/>
</dbReference>
<name>A0AA38R8X0_9PEZI</name>